<accession>A0A3M7QQG8</accession>
<sequence length="79" mass="9195">MLRYLIGTMFKLPYSGREVELIKRLNDHFKVQDNEEVNDEVEEEEDTIGNGHGGEEKKTCHILCSDFDTNELNMDYAKV</sequence>
<dbReference type="AlphaFoldDB" id="A0A3M7QQG8"/>
<proteinExistence type="predicted"/>
<evidence type="ECO:0000313" key="1">
    <source>
        <dbReference type="EMBL" id="RNA13636.1"/>
    </source>
</evidence>
<gene>
    <name evidence="1" type="ORF">BpHYR1_053642</name>
</gene>
<name>A0A3M7QQG8_BRAPC</name>
<dbReference type="Proteomes" id="UP000276133">
    <property type="component" value="Unassembled WGS sequence"/>
</dbReference>
<protein>
    <submittedName>
        <fullName evidence="1">Uncharacterized protein</fullName>
    </submittedName>
</protein>
<comment type="caution">
    <text evidence="1">The sequence shown here is derived from an EMBL/GenBank/DDBJ whole genome shotgun (WGS) entry which is preliminary data.</text>
</comment>
<dbReference type="EMBL" id="REGN01005359">
    <property type="protein sequence ID" value="RNA13636.1"/>
    <property type="molecule type" value="Genomic_DNA"/>
</dbReference>
<keyword evidence="2" id="KW-1185">Reference proteome</keyword>
<evidence type="ECO:0000313" key="2">
    <source>
        <dbReference type="Proteomes" id="UP000276133"/>
    </source>
</evidence>
<organism evidence="1 2">
    <name type="scientific">Brachionus plicatilis</name>
    <name type="common">Marine rotifer</name>
    <name type="synonym">Brachionus muelleri</name>
    <dbReference type="NCBI Taxonomy" id="10195"/>
    <lineage>
        <taxon>Eukaryota</taxon>
        <taxon>Metazoa</taxon>
        <taxon>Spiralia</taxon>
        <taxon>Gnathifera</taxon>
        <taxon>Rotifera</taxon>
        <taxon>Eurotatoria</taxon>
        <taxon>Monogononta</taxon>
        <taxon>Pseudotrocha</taxon>
        <taxon>Ploima</taxon>
        <taxon>Brachionidae</taxon>
        <taxon>Brachionus</taxon>
    </lineage>
</organism>
<reference evidence="1 2" key="1">
    <citation type="journal article" date="2018" name="Sci. Rep.">
        <title>Genomic signatures of local adaptation to the degree of environmental predictability in rotifers.</title>
        <authorList>
            <person name="Franch-Gras L."/>
            <person name="Hahn C."/>
            <person name="Garcia-Roger E.M."/>
            <person name="Carmona M.J."/>
            <person name="Serra M."/>
            <person name="Gomez A."/>
        </authorList>
    </citation>
    <scope>NUCLEOTIDE SEQUENCE [LARGE SCALE GENOMIC DNA]</scope>
    <source>
        <strain evidence="1">HYR1</strain>
    </source>
</reference>